<dbReference type="Proteomes" id="UP000046395">
    <property type="component" value="Unassembled WGS sequence"/>
</dbReference>
<dbReference type="Pfam" id="PF07646">
    <property type="entry name" value="Kelch_2"/>
    <property type="match status" value="1"/>
</dbReference>
<dbReference type="InterPro" id="IPR015915">
    <property type="entry name" value="Kelch-typ_b-propeller"/>
</dbReference>
<dbReference type="GO" id="GO:0003682">
    <property type="term" value="F:chromatin binding"/>
    <property type="evidence" value="ECO:0007669"/>
    <property type="project" value="InterPro"/>
</dbReference>
<dbReference type="PANTHER" id="PTHR46461:SF1">
    <property type="entry name" value="KELCH DOMAIN-CONTAINING PROTEIN 3"/>
    <property type="match status" value="1"/>
</dbReference>
<dbReference type="PANTHER" id="PTHR46461">
    <property type="entry name" value="KELCH DOMAIN-CONTAINING PROTEIN 3"/>
    <property type="match status" value="1"/>
</dbReference>
<dbReference type="WBParaSite" id="TMUE_3000010918.1">
    <property type="protein sequence ID" value="TMUE_3000010918.1"/>
    <property type="gene ID" value="WBGene00285158"/>
</dbReference>
<evidence type="ECO:0000313" key="2">
    <source>
        <dbReference type="WBParaSite" id="TMUE_3000010918.1"/>
    </source>
</evidence>
<keyword evidence="1" id="KW-1185">Reference proteome</keyword>
<dbReference type="FunFam" id="2.120.10.80:FF:000134">
    <property type="entry name" value="Kelch domain-containing protein, putative"/>
    <property type="match status" value="1"/>
</dbReference>
<organism evidence="1 2">
    <name type="scientific">Trichuris muris</name>
    <name type="common">Mouse whipworm</name>
    <dbReference type="NCBI Taxonomy" id="70415"/>
    <lineage>
        <taxon>Eukaryota</taxon>
        <taxon>Metazoa</taxon>
        <taxon>Ecdysozoa</taxon>
        <taxon>Nematoda</taxon>
        <taxon>Enoplea</taxon>
        <taxon>Dorylaimia</taxon>
        <taxon>Trichinellida</taxon>
        <taxon>Trichuridae</taxon>
        <taxon>Trichuris</taxon>
    </lineage>
</organism>
<dbReference type="AlphaFoldDB" id="A0A5S6QUW7"/>
<dbReference type="Gene3D" id="2.120.10.80">
    <property type="entry name" value="Kelch-type beta propeller"/>
    <property type="match status" value="2"/>
</dbReference>
<dbReference type="STRING" id="70415.A0A5S6QUW7"/>
<protein>
    <submittedName>
        <fullName evidence="2">Kelch domain-containing protein 3</fullName>
    </submittedName>
</protein>
<evidence type="ECO:0000313" key="1">
    <source>
        <dbReference type="Proteomes" id="UP000046395"/>
    </source>
</evidence>
<accession>A0A5S6QUW7</accession>
<dbReference type="InterPro" id="IPR011498">
    <property type="entry name" value="Kelch_2"/>
</dbReference>
<dbReference type="SUPFAM" id="SSF117281">
    <property type="entry name" value="Kelch motif"/>
    <property type="match status" value="1"/>
</dbReference>
<reference evidence="2" key="1">
    <citation type="submission" date="2019-12" db="UniProtKB">
        <authorList>
            <consortium name="WormBaseParasite"/>
        </authorList>
    </citation>
    <scope>IDENTIFICATION</scope>
</reference>
<dbReference type="Pfam" id="PF24681">
    <property type="entry name" value="Kelch_KLHDC2_KLHL20_DRC7"/>
    <property type="match status" value="1"/>
</dbReference>
<name>A0A5S6QUW7_TRIMR</name>
<proteinExistence type="predicted"/>
<sequence>MRWTLCIEGGPRRVNHAAVAIKDWIYSFGGYCSGENSETVKPMDVYVFDTCTYRWRCLPLPSSTHEQFYITPYQRYGHTAIAYKDMCYIWGGRNDINGACSVLYQFDPRSGLWRQVGTKGDTAPSRDGHGACVYHDQMVIFGGFEEGFQRFSNDTYALDFRNNCWRQLHPQNVPPQWRDFHSTTIIGDRMYVFGGRSDESGPYHTNSEFYDPELMYLDFKENCWHKVATKGDAPRGRRSHSCWSQHGMLYMFGGYNGSLNEHYNDLYGFDPVNSSWTKLEVHGNAPKPRRRQCCVPVGDRVFMFGGTSPLSADFSELPMMDPMWSERNLTDHSDLYVLEFHPTLRTLCMMSVWSNPLLSSEIYRLPPTVRLDIQLLSKESKSNVVVRKDG</sequence>
<dbReference type="GO" id="GO:0005737">
    <property type="term" value="C:cytoplasm"/>
    <property type="evidence" value="ECO:0007669"/>
    <property type="project" value="TreeGrafter"/>
</dbReference>
<dbReference type="InterPro" id="IPR052637">
    <property type="entry name" value="KLHDC3-like"/>
</dbReference>